<dbReference type="InterPro" id="IPR042089">
    <property type="entry name" value="Peptidase_M13_dom_2"/>
</dbReference>
<dbReference type="GO" id="GO:0004222">
    <property type="term" value="F:metalloendopeptidase activity"/>
    <property type="evidence" value="ECO:0007669"/>
    <property type="project" value="InterPro"/>
</dbReference>
<evidence type="ECO:0000256" key="2">
    <source>
        <dbReference type="SAM" id="SignalP"/>
    </source>
</evidence>
<feature type="signal peptide" evidence="2">
    <location>
        <begin position="1"/>
        <end position="18"/>
    </location>
</feature>
<keyword evidence="2" id="KW-0732">Signal</keyword>
<name>A0A0C9SEY0_AMBAM</name>
<dbReference type="GO" id="GO:0005886">
    <property type="term" value="C:plasma membrane"/>
    <property type="evidence" value="ECO:0007669"/>
    <property type="project" value="TreeGrafter"/>
</dbReference>
<sequence>MKLLIILHLQALLWLAGSDSRHAVNEKALVCRSDECSKRAMLINSSMNTTVDRCKDFYSYACGGWETKHAAEVNDTSFGIHDMLRKKVKETLKGILESIVPDITEQNLTHKVGFVYNSCTAFPDVEDRPEGISR</sequence>
<proteinExistence type="evidence at transcript level"/>
<dbReference type="Gene3D" id="3.40.390.10">
    <property type="entry name" value="Collagenase (Catalytic Domain)"/>
    <property type="match status" value="1"/>
</dbReference>
<protein>
    <submittedName>
        <fullName evidence="4">Putative neutral endopeptidase-like protein</fullName>
    </submittedName>
</protein>
<feature type="domain" description="Peptidase M13 N-terminal" evidence="3">
    <location>
        <begin position="54"/>
        <end position="125"/>
    </location>
</feature>
<feature type="non-terminal residue" evidence="4">
    <location>
        <position position="134"/>
    </location>
</feature>
<dbReference type="Gene3D" id="1.10.1380.10">
    <property type="entry name" value="Neutral endopeptidase , domain2"/>
    <property type="match status" value="1"/>
</dbReference>
<dbReference type="Pfam" id="PF05649">
    <property type="entry name" value="Peptidase_M13_N"/>
    <property type="match status" value="1"/>
</dbReference>
<accession>A0A0C9SEY0</accession>
<evidence type="ECO:0000313" key="4">
    <source>
        <dbReference type="EMBL" id="JAG92093.1"/>
    </source>
</evidence>
<feature type="chain" id="PRO_5002219878" evidence="2">
    <location>
        <begin position="19"/>
        <end position="134"/>
    </location>
</feature>
<dbReference type="InterPro" id="IPR000718">
    <property type="entry name" value="Peptidase_M13"/>
</dbReference>
<evidence type="ECO:0000259" key="3">
    <source>
        <dbReference type="Pfam" id="PF05649"/>
    </source>
</evidence>
<dbReference type="InterPro" id="IPR024079">
    <property type="entry name" value="MetalloPept_cat_dom_sf"/>
</dbReference>
<dbReference type="PANTHER" id="PTHR11733">
    <property type="entry name" value="ZINC METALLOPROTEASE FAMILY M13 NEPRILYSIN-RELATED"/>
    <property type="match status" value="1"/>
</dbReference>
<evidence type="ECO:0000256" key="1">
    <source>
        <dbReference type="ARBA" id="ARBA00007357"/>
    </source>
</evidence>
<dbReference type="GO" id="GO:0016485">
    <property type="term" value="P:protein processing"/>
    <property type="evidence" value="ECO:0007669"/>
    <property type="project" value="TreeGrafter"/>
</dbReference>
<dbReference type="InterPro" id="IPR008753">
    <property type="entry name" value="Peptidase_M13_N"/>
</dbReference>
<comment type="similarity">
    <text evidence="1">Belongs to the peptidase M13 family.</text>
</comment>
<dbReference type="AlphaFoldDB" id="A0A0C9SEY0"/>
<reference evidence="4" key="1">
    <citation type="journal article" date="2015" name="PLoS ONE">
        <title>An Insight into the Sialome of the Lone Star Tick, Amblyomma americanum, with a Glimpse on Its Time Dependent Gene Expression.</title>
        <authorList>
            <person name="Karim S."/>
            <person name="Ribeiro J.M."/>
        </authorList>
    </citation>
    <scope>NUCLEOTIDE SEQUENCE</scope>
    <source>
        <tissue evidence="4">Salivary gland</tissue>
    </source>
</reference>
<dbReference type="EMBL" id="GBZX01000647">
    <property type="protein sequence ID" value="JAG92093.1"/>
    <property type="molecule type" value="mRNA"/>
</dbReference>
<organism evidence="4">
    <name type="scientific">Amblyomma americanum</name>
    <name type="common">Lone star tick</name>
    <dbReference type="NCBI Taxonomy" id="6943"/>
    <lineage>
        <taxon>Eukaryota</taxon>
        <taxon>Metazoa</taxon>
        <taxon>Ecdysozoa</taxon>
        <taxon>Arthropoda</taxon>
        <taxon>Chelicerata</taxon>
        <taxon>Arachnida</taxon>
        <taxon>Acari</taxon>
        <taxon>Parasitiformes</taxon>
        <taxon>Ixodida</taxon>
        <taxon>Ixodoidea</taxon>
        <taxon>Ixodidae</taxon>
        <taxon>Amblyomminae</taxon>
        <taxon>Amblyomma</taxon>
    </lineage>
</organism>
<dbReference type="PROSITE" id="PS51885">
    <property type="entry name" value="NEPRILYSIN"/>
    <property type="match status" value="1"/>
</dbReference>
<dbReference type="SUPFAM" id="SSF55486">
    <property type="entry name" value="Metalloproteases ('zincins'), catalytic domain"/>
    <property type="match status" value="1"/>
</dbReference>
<dbReference type="PANTHER" id="PTHR11733:SF167">
    <property type="entry name" value="FI17812P1-RELATED"/>
    <property type="match status" value="1"/>
</dbReference>